<reference evidence="4" key="2">
    <citation type="submission" date="2019-05" db="EMBL/GenBank/DDBJ databases">
        <title>Unravelling the molecular evolution of spider venoms.</title>
        <authorList>
            <person name="Pineda S."/>
        </authorList>
    </citation>
    <scope>NUCLEOTIDE SEQUENCE</scope>
</reference>
<proteinExistence type="predicted"/>
<keyword evidence="1" id="KW-0812">Transmembrane</keyword>
<reference evidence="4" key="1">
    <citation type="submission" date="2017-05" db="EMBL/GenBank/DDBJ databases">
        <authorList>
            <person name="QRISCLOUD D."/>
        </authorList>
    </citation>
    <scope>NUCLEOTIDE SEQUENCE</scope>
</reference>
<evidence type="ECO:0000259" key="3">
    <source>
        <dbReference type="PROSITE" id="PS50041"/>
    </source>
</evidence>
<dbReference type="Gene3D" id="3.10.100.10">
    <property type="entry name" value="Mannose-Binding Protein A, subunit A"/>
    <property type="match status" value="1"/>
</dbReference>
<evidence type="ECO:0000256" key="2">
    <source>
        <dbReference type="SAM" id="SignalP"/>
    </source>
</evidence>
<dbReference type="AlphaFoldDB" id="A0A4Q8K1L8"/>
<dbReference type="SUPFAM" id="SSF56436">
    <property type="entry name" value="C-type lectin-like"/>
    <property type="match status" value="1"/>
</dbReference>
<dbReference type="InterPro" id="IPR050111">
    <property type="entry name" value="C-type_lectin/snaclec_domain"/>
</dbReference>
<dbReference type="PANTHER" id="PTHR22803">
    <property type="entry name" value="MANNOSE, PHOSPHOLIPASE, LECTIN RECEPTOR RELATED"/>
    <property type="match status" value="1"/>
</dbReference>
<name>A0A4Q8K1L8_9ARAC</name>
<dbReference type="SMART" id="SM00034">
    <property type="entry name" value="CLECT"/>
    <property type="match status" value="1"/>
</dbReference>
<dbReference type="EMBL" id="HAHN01000059">
    <property type="protein sequence ID" value="SNX33150.1"/>
    <property type="molecule type" value="Transcribed_RNA"/>
</dbReference>
<dbReference type="PROSITE" id="PS50041">
    <property type="entry name" value="C_TYPE_LECTIN_2"/>
    <property type="match status" value="1"/>
</dbReference>
<dbReference type="GO" id="GO:0006955">
    <property type="term" value="P:immune response"/>
    <property type="evidence" value="ECO:0007669"/>
    <property type="project" value="InterPro"/>
</dbReference>
<feature type="domain" description="C-type lectin" evidence="3">
    <location>
        <begin position="45"/>
        <end position="164"/>
    </location>
</feature>
<dbReference type="Pfam" id="PF00059">
    <property type="entry name" value="Lectin_C"/>
    <property type="match status" value="1"/>
</dbReference>
<feature type="signal peptide" evidence="2">
    <location>
        <begin position="1"/>
        <end position="19"/>
    </location>
</feature>
<dbReference type="InterPro" id="IPR002352">
    <property type="entry name" value="Eosinophil_major_basic"/>
</dbReference>
<dbReference type="InterPro" id="IPR016186">
    <property type="entry name" value="C-type_lectin-like/link_sf"/>
</dbReference>
<evidence type="ECO:0000313" key="4">
    <source>
        <dbReference type="EMBL" id="SNX33150.1"/>
    </source>
</evidence>
<keyword evidence="1" id="KW-0472">Membrane</keyword>
<keyword evidence="2" id="KW-0732">Signal</keyword>
<dbReference type="InterPro" id="IPR016187">
    <property type="entry name" value="CTDL_fold"/>
</dbReference>
<organism evidence="4">
    <name type="scientific">Liphistius thaleban</name>
    <dbReference type="NCBI Taxonomy" id="1905330"/>
    <lineage>
        <taxon>Eukaryota</taxon>
        <taxon>Metazoa</taxon>
        <taxon>Ecdysozoa</taxon>
        <taxon>Arthropoda</taxon>
        <taxon>Chelicerata</taxon>
        <taxon>Arachnida</taxon>
        <taxon>Araneae</taxon>
        <taxon>Mesothelae</taxon>
        <taxon>Liphistiidae</taxon>
        <taxon>Liphistius</taxon>
    </lineage>
</organism>
<feature type="chain" id="PRO_5033444536" evidence="2">
    <location>
        <begin position="20"/>
        <end position="231"/>
    </location>
</feature>
<protein>
    <submittedName>
        <fullName evidence="4">U67-Liphistoxin-Lth1a_1</fullName>
    </submittedName>
</protein>
<accession>A0A4Q8K1L8</accession>
<dbReference type="CDD" id="cd00037">
    <property type="entry name" value="CLECT"/>
    <property type="match status" value="1"/>
</dbReference>
<sequence length="231" mass="25907">MATLKCHLLLLLCIALLESEVNIVMAKATFSKAQPCGNDPDWTPFQNHCYLVSYNSKTWKEAQMFCRSMKAELASIHSLPESQFIMNKMRSNTRPIPYAVWIGLYALETYREFEWTDGSPVDFRNWASGYPYYGRQGEACGLMITGTGLWNHQGCYDNWPFVCKKGMSTKTSTVAASSTKNKSPHNNIHDLGTGAVVGIALGCLVLGIILTTAFIYLRPWITSNILFNPLK</sequence>
<feature type="transmembrane region" description="Helical" evidence="1">
    <location>
        <begin position="191"/>
        <end position="217"/>
    </location>
</feature>
<evidence type="ECO:0000256" key="1">
    <source>
        <dbReference type="SAM" id="Phobius"/>
    </source>
</evidence>
<dbReference type="PRINTS" id="PR00770">
    <property type="entry name" value="EMAJORBASICP"/>
</dbReference>
<dbReference type="InterPro" id="IPR001304">
    <property type="entry name" value="C-type_lectin-like"/>
</dbReference>
<keyword evidence="1" id="KW-1133">Transmembrane helix</keyword>
<dbReference type="EMBL" id="HAHN01000078">
    <property type="protein sequence ID" value="SNX33358.1"/>
    <property type="molecule type" value="Transcribed_RNA"/>
</dbReference>